<name>A0A2H0URT3_9BACT</name>
<proteinExistence type="predicted"/>
<gene>
    <name evidence="2" type="ORF">COU07_02780</name>
</gene>
<evidence type="ECO:0000313" key="2">
    <source>
        <dbReference type="EMBL" id="PIR89130.1"/>
    </source>
</evidence>
<protein>
    <submittedName>
        <fullName evidence="2">Uncharacterized protein</fullName>
    </submittedName>
</protein>
<accession>A0A2H0URT3</accession>
<reference evidence="3" key="1">
    <citation type="submission" date="2017-09" db="EMBL/GenBank/DDBJ databases">
        <title>Depth-based differentiation of microbial function through sediment-hosted aquifers and enrichment of novel symbionts in the deep terrestrial subsurface.</title>
        <authorList>
            <person name="Probst A.J."/>
            <person name="Ladd B."/>
            <person name="Jarett J.K."/>
            <person name="Geller-Mcgrath D.E."/>
            <person name="Sieber C.M.K."/>
            <person name="Emerson J.B."/>
            <person name="Anantharaman K."/>
            <person name="Thomas B.C."/>
            <person name="Malmstrom R."/>
            <person name="Stieglmeier M."/>
            <person name="Klingl A."/>
            <person name="Woyke T."/>
            <person name="Ryan C.M."/>
            <person name="Banfield J.F."/>
        </authorList>
    </citation>
    <scope>NUCLEOTIDE SEQUENCE [LARGE SCALE GENOMIC DNA]</scope>
</reference>
<evidence type="ECO:0000256" key="1">
    <source>
        <dbReference type="SAM" id="Phobius"/>
    </source>
</evidence>
<organism evidence="2 3">
    <name type="scientific">Candidatus Harrisonbacteria bacterium CG10_big_fil_rev_8_21_14_0_10_40_38</name>
    <dbReference type="NCBI Taxonomy" id="1974583"/>
    <lineage>
        <taxon>Bacteria</taxon>
        <taxon>Candidatus Harrisoniibacteriota</taxon>
    </lineage>
</organism>
<keyword evidence="1" id="KW-1133">Transmembrane helix</keyword>
<dbReference type="EMBL" id="PFAZ01000007">
    <property type="protein sequence ID" value="PIR89130.1"/>
    <property type="molecule type" value="Genomic_DNA"/>
</dbReference>
<keyword evidence="1" id="KW-0812">Transmembrane</keyword>
<feature type="transmembrane region" description="Helical" evidence="1">
    <location>
        <begin position="12"/>
        <end position="31"/>
    </location>
</feature>
<dbReference type="Proteomes" id="UP000231157">
    <property type="component" value="Unassembled WGS sequence"/>
</dbReference>
<sequence length="96" mass="10822">MKKKIEEPKNAPHLISFAVILLIGFGLYVLANFERFSDSISPSQVSDNVDLESIGNNTSDAQIEKDLRDIKLNLEQLPSDLQSFDESLYEEPLIEP</sequence>
<evidence type="ECO:0000313" key="3">
    <source>
        <dbReference type="Proteomes" id="UP000231157"/>
    </source>
</evidence>
<keyword evidence="1" id="KW-0472">Membrane</keyword>
<dbReference type="AlphaFoldDB" id="A0A2H0URT3"/>
<comment type="caution">
    <text evidence="2">The sequence shown here is derived from an EMBL/GenBank/DDBJ whole genome shotgun (WGS) entry which is preliminary data.</text>
</comment>